<feature type="compositionally biased region" description="Low complexity" evidence="1">
    <location>
        <begin position="361"/>
        <end position="380"/>
    </location>
</feature>
<feature type="compositionally biased region" description="Basic and acidic residues" evidence="1">
    <location>
        <begin position="118"/>
        <end position="133"/>
    </location>
</feature>
<reference evidence="2" key="1">
    <citation type="submission" date="2023-03" db="EMBL/GenBank/DDBJ databases">
        <title>Massive genome expansion in bonnet fungi (Mycena s.s.) driven by repeated elements and novel gene families across ecological guilds.</title>
        <authorList>
            <consortium name="Lawrence Berkeley National Laboratory"/>
            <person name="Harder C.B."/>
            <person name="Miyauchi S."/>
            <person name="Viragh M."/>
            <person name="Kuo A."/>
            <person name="Thoen E."/>
            <person name="Andreopoulos B."/>
            <person name="Lu D."/>
            <person name="Skrede I."/>
            <person name="Drula E."/>
            <person name="Henrissat B."/>
            <person name="Morin E."/>
            <person name="Kohler A."/>
            <person name="Barry K."/>
            <person name="LaButti K."/>
            <person name="Morin E."/>
            <person name="Salamov A."/>
            <person name="Lipzen A."/>
            <person name="Mereny Z."/>
            <person name="Hegedus B."/>
            <person name="Baldrian P."/>
            <person name="Stursova M."/>
            <person name="Weitz H."/>
            <person name="Taylor A."/>
            <person name="Grigoriev I.V."/>
            <person name="Nagy L.G."/>
            <person name="Martin F."/>
            <person name="Kauserud H."/>
        </authorList>
    </citation>
    <scope>NUCLEOTIDE SEQUENCE</scope>
    <source>
        <strain evidence="2">CBHHK182m</strain>
    </source>
</reference>
<keyword evidence="3" id="KW-1185">Reference proteome</keyword>
<dbReference type="EMBL" id="JARKIB010000055">
    <property type="protein sequence ID" value="KAJ7753500.1"/>
    <property type="molecule type" value="Genomic_DNA"/>
</dbReference>
<organism evidence="2 3">
    <name type="scientific">Mycena metata</name>
    <dbReference type="NCBI Taxonomy" id="1033252"/>
    <lineage>
        <taxon>Eukaryota</taxon>
        <taxon>Fungi</taxon>
        <taxon>Dikarya</taxon>
        <taxon>Basidiomycota</taxon>
        <taxon>Agaricomycotina</taxon>
        <taxon>Agaricomycetes</taxon>
        <taxon>Agaricomycetidae</taxon>
        <taxon>Agaricales</taxon>
        <taxon>Marasmiineae</taxon>
        <taxon>Mycenaceae</taxon>
        <taxon>Mycena</taxon>
    </lineage>
</organism>
<feature type="compositionally biased region" description="Polar residues" evidence="1">
    <location>
        <begin position="349"/>
        <end position="360"/>
    </location>
</feature>
<dbReference type="Proteomes" id="UP001215598">
    <property type="component" value="Unassembled WGS sequence"/>
</dbReference>
<comment type="caution">
    <text evidence="2">The sequence shown here is derived from an EMBL/GenBank/DDBJ whole genome shotgun (WGS) entry which is preliminary data.</text>
</comment>
<sequence>MSILPNAGIAALIPDTFDFHGWMTVGPVKDPTGRSLRFRNTHNLSAERFNEISIDTTLNCRDDRSNFPDVGPRLRVFYGYLQDDMTDMVLSEPYCTDVGPLPAFIRQQVDRTRRKRTERVDTEKAEKEKEKTKGRPLVGSMVLSNPIFRVAGQRPDVVISDVVLQSIVNKFYVPLHWFSDERLHTIQFHLHDVPTKLIRPEPTQDQPSPDKVLVFDMQRMMQTPAWGSDELSSSMSPLKWQQCSQNFESALLILSEKAPADDPTKRTFATEYRGHRLFFVKYDKFEENFPDWYGFEREARHAILRGVTFDSDYYAHQVDGILHAKWAAALYMFPESPGKKRTGEREPDSYSSKVPRQTNNSPSSFPRDSSPPRGDPSSFRNNNGAPRGPSCLVCDGPHRLKSHPPATTSFADGPLCFSQSRNGELWTARPFKGPDVKQICIEYNLPQGCRRIHDTLHACSLCGKEHAALPRNAQCSRSGR</sequence>
<feature type="region of interest" description="Disordered" evidence="1">
    <location>
        <begin position="112"/>
        <end position="134"/>
    </location>
</feature>
<evidence type="ECO:0000313" key="3">
    <source>
        <dbReference type="Proteomes" id="UP001215598"/>
    </source>
</evidence>
<evidence type="ECO:0000256" key="1">
    <source>
        <dbReference type="SAM" id="MobiDB-lite"/>
    </source>
</evidence>
<name>A0AAD7IZB9_9AGAR</name>
<proteinExistence type="predicted"/>
<evidence type="ECO:0000313" key="2">
    <source>
        <dbReference type="EMBL" id="KAJ7753500.1"/>
    </source>
</evidence>
<gene>
    <name evidence="2" type="ORF">B0H16DRAFT_1459395</name>
</gene>
<protein>
    <submittedName>
        <fullName evidence="2">Uncharacterized protein</fullName>
    </submittedName>
</protein>
<feature type="region of interest" description="Disordered" evidence="1">
    <location>
        <begin position="337"/>
        <end position="390"/>
    </location>
</feature>
<dbReference type="AlphaFoldDB" id="A0AAD7IZB9"/>
<accession>A0AAD7IZB9</accession>
<feature type="compositionally biased region" description="Basic and acidic residues" evidence="1">
    <location>
        <begin position="337"/>
        <end position="348"/>
    </location>
</feature>